<dbReference type="Proteomes" id="UP000229433">
    <property type="component" value="Unassembled WGS sequence"/>
</dbReference>
<evidence type="ECO:0000313" key="1">
    <source>
        <dbReference type="EMBL" id="PHQ29234.1"/>
    </source>
</evidence>
<gene>
    <name evidence="1" type="ORF">CJ305_11565</name>
</gene>
<keyword evidence="2" id="KW-1185">Reference proteome</keyword>
<dbReference type="InterPro" id="IPR027471">
    <property type="entry name" value="YbeD-like_sf"/>
</dbReference>
<organism evidence="1 2">
    <name type="scientific">Leeuwenhoekiella nanhaiensis</name>
    <dbReference type="NCBI Taxonomy" id="1655491"/>
    <lineage>
        <taxon>Bacteria</taxon>
        <taxon>Pseudomonadati</taxon>
        <taxon>Bacteroidota</taxon>
        <taxon>Flavobacteriia</taxon>
        <taxon>Flavobacteriales</taxon>
        <taxon>Flavobacteriaceae</taxon>
        <taxon>Leeuwenhoekiella</taxon>
    </lineage>
</organism>
<dbReference type="EMBL" id="NQXA01000008">
    <property type="protein sequence ID" value="PHQ29234.1"/>
    <property type="molecule type" value="Genomic_DNA"/>
</dbReference>
<dbReference type="SUPFAM" id="SSF117991">
    <property type="entry name" value="YbeD/HP0495-like"/>
    <property type="match status" value="1"/>
</dbReference>
<dbReference type="Gene3D" id="3.30.70.260">
    <property type="match status" value="1"/>
</dbReference>
<evidence type="ECO:0000313" key="2">
    <source>
        <dbReference type="Proteomes" id="UP000229433"/>
    </source>
</evidence>
<dbReference type="RefSeq" id="WP_099646434.1">
    <property type="nucleotide sequence ID" value="NZ_KZ319291.1"/>
</dbReference>
<comment type="caution">
    <text evidence="1">The sequence shown here is derived from an EMBL/GenBank/DDBJ whole genome shotgun (WGS) entry which is preliminary data.</text>
</comment>
<proteinExistence type="predicted"/>
<dbReference type="Pfam" id="PF04359">
    <property type="entry name" value="DUF493"/>
    <property type="match status" value="1"/>
</dbReference>
<dbReference type="OrthoDB" id="5616097at2"/>
<accession>A0A2G1VR62</accession>
<reference evidence="1 2" key="1">
    <citation type="submission" date="2017-08" db="EMBL/GenBank/DDBJ databases">
        <title>The whole genome shortgun sequences of strain Leeuwenhoekiella nanhaiensis G18 from the South China Sea.</title>
        <authorList>
            <person name="Liu Q."/>
        </authorList>
    </citation>
    <scope>NUCLEOTIDE SEQUENCE [LARGE SCALE GENOMIC DNA]</scope>
    <source>
        <strain evidence="1 2">G18</strain>
    </source>
</reference>
<name>A0A2G1VR62_9FLAO</name>
<dbReference type="InterPro" id="IPR007454">
    <property type="entry name" value="UPF0250_YbeD-like"/>
</dbReference>
<protein>
    <recommendedName>
        <fullName evidence="3">DUF493 domain-containing protein</fullName>
    </recommendedName>
</protein>
<evidence type="ECO:0008006" key="3">
    <source>
        <dbReference type="Google" id="ProtNLM"/>
    </source>
</evidence>
<dbReference type="AlphaFoldDB" id="A0A2G1VR62"/>
<sequence length="97" mass="10904">MSTEKNPEEFYAKLKGRLEETTAKWPLDYLYKFIVPSDNQKIAEIEAIFDNMGAVINTKASSKGTYTSVSIHVKMENPDAVIDKYKEVSVVEGVISL</sequence>